<dbReference type="SUPFAM" id="SSF53850">
    <property type="entry name" value="Periplasmic binding protein-like II"/>
    <property type="match status" value="1"/>
</dbReference>
<dbReference type="GO" id="GO:0003677">
    <property type="term" value="F:DNA binding"/>
    <property type="evidence" value="ECO:0007669"/>
    <property type="project" value="UniProtKB-KW"/>
</dbReference>
<sequence length="287" mass="30867">MMRPALDPTLLQALVAVADRRSFTRAAATLNRTQSTVSTQIKRLEDHVGVRLLERSTTHVALSPAGEKLLGYARRILSLGEEAMQRMLDHDVQGRVRLGVMEDYGTLVLPSLLASFAASYPGVEIEMETGLTSGMVERVGSDFDLVIAMHATGKRSGLLLCREKAAWAGSPQIDSTADPLPVALYPTGCLFRKWALEALDRSGRAWRLAFVSHSLGAVEAIAAQGLAVTVVKESMLPSALSALGAAEGMPRLPQADIRLHTALPLSLAGSLLAAHIREGWGAQTRRR</sequence>
<evidence type="ECO:0000259" key="5">
    <source>
        <dbReference type="PROSITE" id="PS50931"/>
    </source>
</evidence>
<evidence type="ECO:0000256" key="3">
    <source>
        <dbReference type="ARBA" id="ARBA00023125"/>
    </source>
</evidence>
<dbReference type="Pfam" id="PF00126">
    <property type="entry name" value="HTH_1"/>
    <property type="match status" value="1"/>
</dbReference>
<dbReference type="SUPFAM" id="SSF46785">
    <property type="entry name" value="Winged helix' DNA-binding domain"/>
    <property type="match status" value="1"/>
</dbReference>
<comment type="caution">
    <text evidence="6">The sequence shown here is derived from an EMBL/GenBank/DDBJ whole genome shotgun (WGS) entry which is preliminary data.</text>
</comment>
<dbReference type="GO" id="GO:0003700">
    <property type="term" value="F:DNA-binding transcription factor activity"/>
    <property type="evidence" value="ECO:0007669"/>
    <property type="project" value="InterPro"/>
</dbReference>
<reference evidence="6" key="1">
    <citation type="submission" date="2020-08" db="EMBL/GenBank/DDBJ databases">
        <authorList>
            <person name="Hu Y."/>
            <person name="Nguyen S.V."/>
            <person name="Li F."/>
            <person name="Fanning S."/>
        </authorList>
    </citation>
    <scope>NUCLEOTIDE SEQUENCE</scope>
    <source>
        <strain evidence="6">SYSU D8009</strain>
    </source>
</reference>
<dbReference type="InterPro" id="IPR050176">
    <property type="entry name" value="LTTR"/>
</dbReference>
<dbReference type="Gene3D" id="1.10.10.10">
    <property type="entry name" value="Winged helix-like DNA-binding domain superfamily/Winged helix DNA-binding domain"/>
    <property type="match status" value="1"/>
</dbReference>
<proteinExistence type="inferred from homology"/>
<dbReference type="PRINTS" id="PR00039">
    <property type="entry name" value="HTHLYSR"/>
</dbReference>
<keyword evidence="3" id="KW-0238">DNA-binding</keyword>
<organism evidence="6 7">
    <name type="scientific">Siccirubricoccus deserti</name>
    <dbReference type="NCBI Taxonomy" id="2013562"/>
    <lineage>
        <taxon>Bacteria</taxon>
        <taxon>Pseudomonadati</taxon>
        <taxon>Pseudomonadota</taxon>
        <taxon>Alphaproteobacteria</taxon>
        <taxon>Acetobacterales</taxon>
        <taxon>Roseomonadaceae</taxon>
        <taxon>Siccirubricoccus</taxon>
    </lineage>
</organism>
<dbReference type="Proteomes" id="UP000600101">
    <property type="component" value="Unassembled WGS sequence"/>
</dbReference>
<dbReference type="EMBL" id="JACOMF010000114">
    <property type="protein sequence ID" value="MBC4019073.1"/>
    <property type="molecule type" value="Genomic_DNA"/>
</dbReference>
<dbReference type="Gene3D" id="3.40.190.10">
    <property type="entry name" value="Periplasmic binding protein-like II"/>
    <property type="match status" value="2"/>
</dbReference>
<dbReference type="PANTHER" id="PTHR30579">
    <property type="entry name" value="TRANSCRIPTIONAL REGULATOR"/>
    <property type="match status" value="1"/>
</dbReference>
<name>A0A9X0R523_9PROT</name>
<dbReference type="AlphaFoldDB" id="A0A9X0R523"/>
<evidence type="ECO:0000256" key="2">
    <source>
        <dbReference type="ARBA" id="ARBA00023015"/>
    </source>
</evidence>
<comment type="similarity">
    <text evidence="1">Belongs to the LysR transcriptional regulatory family.</text>
</comment>
<dbReference type="InterPro" id="IPR000847">
    <property type="entry name" value="LysR_HTH_N"/>
</dbReference>
<dbReference type="FunFam" id="1.10.10.10:FF:000001">
    <property type="entry name" value="LysR family transcriptional regulator"/>
    <property type="match status" value="1"/>
</dbReference>
<dbReference type="Pfam" id="PF03466">
    <property type="entry name" value="LysR_substrate"/>
    <property type="match status" value="1"/>
</dbReference>
<evidence type="ECO:0000313" key="6">
    <source>
        <dbReference type="EMBL" id="MBC4019073.1"/>
    </source>
</evidence>
<evidence type="ECO:0000256" key="4">
    <source>
        <dbReference type="ARBA" id="ARBA00023163"/>
    </source>
</evidence>
<accession>A0A9X0R523</accession>
<feature type="domain" description="HTH lysR-type" evidence="5">
    <location>
        <begin position="6"/>
        <end position="63"/>
    </location>
</feature>
<evidence type="ECO:0000313" key="7">
    <source>
        <dbReference type="Proteomes" id="UP000600101"/>
    </source>
</evidence>
<dbReference type="PANTHER" id="PTHR30579:SF7">
    <property type="entry name" value="HTH-TYPE TRANSCRIPTIONAL REGULATOR LRHA-RELATED"/>
    <property type="match status" value="1"/>
</dbReference>
<keyword evidence="4" id="KW-0804">Transcription</keyword>
<dbReference type="InterPro" id="IPR036390">
    <property type="entry name" value="WH_DNA-bd_sf"/>
</dbReference>
<protein>
    <submittedName>
        <fullName evidence="6">LysR family transcriptional regulator</fullName>
    </submittedName>
</protein>
<evidence type="ECO:0000256" key="1">
    <source>
        <dbReference type="ARBA" id="ARBA00009437"/>
    </source>
</evidence>
<keyword evidence="7" id="KW-1185">Reference proteome</keyword>
<dbReference type="InterPro" id="IPR005119">
    <property type="entry name" value="LysR_subst-bd"/>
</dbReference>
<dbReference type="PROSITE" id="PS50931">
    <property type="entry name" value="HTH_LYSR"/>
    <property type="match status" value="1"/>
</dbReference>
<dbReference type="RefSeq" id="WP_186773809.1">
    <property type="nucleotide sequence ID" value="NZ_JACOMF010000114.1"/>
</dbReference>
<dbReference type="InterPro" id="IPR036388">
    <property type="entry name" value="WH-like_DNA-bd_sf"/>
</dbReference>
<gene>
    <name evidence="6" type="ORF">H7965_27930</name>
</gene>
<keyword evidence="2" id="KW-0805">Transcription regulation</keyword>